<gene>
    <name evidence="1" type="ORF">BEN30_15095</name>
</gene>
<accession>A0A1E5Q4T7</accession>
<proteinExistence type="predicted"/>
<evidence type="ECO:0000313" key="2">
    <source>
        <dbReference type="Proteomes" id="UP000095347"/>
    </source>
</evidence>
<dbReference type="AlphaFoldDB" id="A0A1E5Q4T7"/>
<keyword evidence="2" id="KW-1185">Reference proteome</keyword>
<dbReference type="Proteomes" id="UP000095347">
    <property type="component" value="Unassembled WGS sequence"/>
</dbReference>
<protein>
    <submittedName>
        <fullName evidence="1">Uncharacterized protein</fullName>
    </submittedName>
</protein>
<evidence type="ECO:0000313" key="1">
    <source>
        <dbReference type="EMBL" id="OEJ65196.1"/>
    </source>
</evidence>
<dbReference type="EMBL" id="MCGG01000054">
    <property type="protein sequence ID" value="OEJ65196.1"/>
    <property type="molecule type" value="Genomic_DNA"/>
</dbReference>
<comment type="caution">
    <text evidence="1">The sequence shown here is derived from an EMBL/GenBank/DDBJ whole genome shotgun (WGS) entry which is preliminary data.</text>
</comment>
<name>A0A1E5Q4T7_9PROT</name>
<organism evidence="1 2">
    <name type="scientific">Magnetovibrio blakemorei</name>
    <dbReference type="NCBI Taxonomy" id="28181"/>
    <lineage>
        <taxon>Bacteria</taxon>
        <taxon>Pseudomonadati</taxon>
        <taxon>Pseudomonadota</taxon>
        <taxon>Alphaproteobacteria</taxon>
        <taxon>Rhodospirillales</taxon>
        <taxon>Magnetovibrionaceae</taxon>
        <taxon>Magnetovibrio</taxon>
    </lineage>
</organism>
<reference evidence="2" key="1">
    <citation type="submission" date="2016-07" db="EMBL/GenBank/DDBJ databases">
        <authorList>
            <person name="Florea S."/>
            <person name="Webb J.S."/>
            <person name="Jaromczyk J."/>
            <person name="Schardl C.L."/>
        </authorList>
    </citation>
    <scope>NUCLEOTIDE SEQUENCE [LARGE SCALE GENOMIC DNA]</scope>
    <source>
        <strain evidence="2">MV-1</strain>
    </source>
</reference>
<sequence>MTMHLQEIKMPFLKNLNIAAEEAPNQQSPFDKAKSSLLSNLTHQLASAKAMVAGEAYFVTKMQTVEENGVNVRKPVKRPIRHWYWRDSTGAVRIAVRVSNKRIELAKGMTDIVVGNDKELPAVIKQVIDAVNAGELDKVIEDAVKARKTLKKAS</sequence>